<evidence type="ECO:0000313" key="2">
    <source>
        <dbReference type="Proteomes" id="UP001268610"/>
    </source>
</evidence>
<proteinExistence type="predicted"/>
<comment type="caution">
    <text evidence="1">The sequence shown here is derived from an EMBL/GenBank/DDBJ whole genome shotgun (WGS) entry which is preliminary data.</text>
</comment>
<dbReference type="RefSeq" id="WP_310857318.1">
    <property type="nucleotide sequence ID" value="NZ_JAVLSD010000032.1"/>
</dbReference>
<dbReference type="AlphaFoldDB" id="A0AAJ2LMR3"/>
<organism evidence="1 2">
    <name type="scientific">Rhizobium hidalgonense</name>
    <dbReference type="NCBI Taxonomy" id="1538159"/>
    <lineage>
        <taxon>Bacteria</taxon>
        <taxon>Pseudomonadati</taxon>
        <taxon>Pseudomonadota</taxon>
        <taxon>Alphaproteobacteria</taxon>
        <taxon>Hyphomicrobiales</taxon>
        <taxon>Rhizobiaceae</taxon>
        <taxon>Rhizobium/Agrobacterium group</taxon>
        <taxon>Rhizobium</taxon>
    </lineage>
</organism>
<reference evidence="1" key="1">
    <citation type="submission" date="2023-04" db="EMBL/GenBank/DDBJ databases">
        <title>Genomic characterization of faba bean (Vicia faba) microsymbionts in Mexican soils.</title>
        <authorList>
            <person name="Rivera Orduna F.N."/>
            <person name="Guevara-Luna J."/>
            <person name="Yan J."/>
            <person name="Arroyo-Herrera I."/>
            <person name="Li Y."/>
            <person name="Vasquez-Murrieta M.S."/>
            <person name="Wang E.T."/>
        </authorList>
    </citation>
    <scope>NUCLEOTIDE SEQUENCE</scope>
    <source>
        <strain evidence="1">CH26</strain>
    </source>
</reference>
<accession>A0AAJ2LMR3</accession>
<name>A0AAJ2LMR3_9HYPH</name>
<gene>
    <name evidence="1" type="ORF">RJJ65_20595</name>
</gene>
<evidence type="ECO:0000313" key="1">
    <source>
        <dbReference type="EMBL" id="MDR9775008.1"/>
    </source>
</evidence>
<sequence length="457" mass="51068">MTDLIDRLISGLTVSENEAKQDRIQLKLKRWTFQGNMLQFETFSTRLSQTFNVEGVPRRIFNARQGEERRAIWPITGGVGSRRYLTPPGVPLFSGRLRGYQQPSGPEQPVKTWHLIAELSINPTRAILHEKELLPLTTGDKDTRLAIPAPLFAGRTLALGQVLPFISGDNFARGSRLHRLQFRQPNWGINVERYWRGIVDLFDTTLETVADEAGGGIYAIDPKLTLQNMETYWEFEDTDPIATVAALERPFRSLGSKSSVEWYTISEIARATLRSRGVIIADDDNAPVIKIQVAKGTQIKAYAKTAGSIRFEVTHTQGAADIGAYTAADTDGLFHWIDQTAAGATRRLNALLDPLGQILSGEASGRQYQPQRFLNDLYEAYKDWPSALRTFGMLINAGKIEARKSSPLGEEVKTLVRKKIIRRVSARNAEVRIFHVTERYRTALACLRGGVVSTVNS</sequence>
<dbReference type="Proteomes" id="UP001268610">
    <property type="component" value="Unassembled WGS sequence"/>
</dbReference>
<protein>
    <submittedName>
        <fullName evidence="1">Uncharacterized protein</fullName>
    </submittedName>
</protein>
<dbReference type="EMBL" id="JAVLSF010000012">
    <property type="protein sequence ID" value="MDR9775008.1"/>
    <property type="molecule type" value="Genomic_DNA"/>
</dbReference>